<dbReference type="InterPro" id="IPR019814">
    <property type="entry name" value="Translation_initiation_fac_3_N"/>
</dbReference>
<evidence type="ECO:0000259" key="6">
    <source>
        <dbReference type="Pfam" id="PF00707"/>
    </source>
</evidence>
<dbReference type="KEGG" id="sand:H3309_00265"/>
<dbReference type="FunFam" id="3.30.110.10:FF:000001">
    <property type="entry name" value="Translation initiation factor IF-3"/>
    <property type="match status" value="1"/>
</dbReference>
<keyword evidence="2 4" id="KW-0396">Initiation factor</keyword>
<dbReference type="PANTHER" id="PTHR10938:SF0">
    <property type="entry name" value="TRANSLATION INITIATION FACTOR IF-3, MITOCHONDRIAL"/>
    <property type="match status" value="1"/>
</dbReference>
<dbReference type="GO" id="GO:0016020">
    <property type="term" value="C:membrane"/>
    <property type="evidence" value="ECO:0007669"/>
    <property type="project" value="TreeGrafter"/>
</dbReference>
<dbReference type="RefSeq" id="WP_182296395.1">
    <property type="nucleotide sequence ID" value="NZ_CP059851.1"/>
</dbReference>
<evidence type="ECO:0000256" key="1">
    <source>
        <dbReference type="ARBA" id="ARBA00005439"/>
    </source>
</evidence>
<evidence type="ECO:0000256" key="4">
    <source>
        <dbReference type="HAMAP-Rule" id="MF_00080"/>
    </source>
</evidence>
<evidence type="ECO:0000256" key="2">
    <source>
        <dbReference type="ARBA" id="ARBA00022540"/>
    </source>
</evidence>
<evidence type="ECO:0000313" key="8">
    <source>
        <dbReference type="EMBL" id="QMW22987.1"/>
    </source>
</evidence>
<dbReference type="EMBL" id="CP059851">
    <property type="protein sequence ID" value="QMW22987.1"/>
    <property type="molecule type" value="Genomic_DNA"/>
</dbReference>
<dbReference type="HAMAP" id="MF_00080">
    <property type="entry name" value="IF_3"/>
    <property type="match status" value="1"/>
</dbReference>
<keyword evidence="4" id="KW-0963">Cytoplasm</keyword>
<dbReference type="PANTHER" id="PTHR10938">
    <property type="entry name" value="TRANSLATION INITIATION FACTOR IF-3"/>
    <property type="match status" value="1"/>
</dbReference>
<feature type="domain" description="Translation initiation factor 3 N-terminal" evidence="7">
    <location>
        <begin position="18"/>
        <end position="85"/>
    </location>
</feature>
<dbReference type="InterPro" id="IPR036787">
    <property type="entry name" value="T_IF-3_N_sf"/>
</dbReference>
<dbReference type="GO" id="GO:0032790">
    <property type="term" value="P:ribosome disassembly"/>
    <property type="evidence" value="ECO:0007669"/>
    <property type="project" value="TreeGrafter"/>
</dbReference>
<dbReference type="Pfam" id="PF05198">
    <property type="entry name" value="IF3_N"/>
    <property type="match status" value="1"/>
</dbReference>
<comment type="subunit">
    <text evidence="4">Monomer.</text>
</comment>
<gene>
    <name evidence="4" type="primary">infC</name>
    <name evidence="8" type="ORF">H3309_00265</name>
</gene>
<keyword evidence="9" id="KW-1185">Reference proteome</keyword>
<evidence type="ECO:0000256" key="5">
    <source>
        <dbReference type="NCBIfam" id="TIGR00168"/>
    </source>
</evidence>
<proteinExistence type="inferred from homology"/>
<keyword evidence="3 4" id="KW-0648">Protein biosynthesis</keyword>
<dbReference type="Proteomes" id="UP000515292">
    <property type="component" value="Chromosome"/>
</dbReference>
<dbReference type="InterPro" id="IPR019815">
    <property type="entry name" value="Translation_initiation_fac_3_C"/>
</dbReference>
<dbReference type="Pfam" id="PF00707">
    <property type="entry name" value="IF3_C"/>
    <property type="match status" value="1"/>
</dbReference>
<dbReference type="NCBIfam" id="TIGR00168">
    <property type="entry name" value="infC"/>
    <property type="match status" value="1"/>
</dbReference>
<evidence type="ECO:0000256" key="3">
    <source>
        <dbReference type="ARBA" id="ARBA00022917"/>
    </source>
</evidence>
<dbReference type="SUPFAM" id="SSF54364">
    <property type="entry name" value="Translation initiation factor IF3, N-terminal domain"/>
    <property type="match status" value="1"/>
</dbReference>
<reference evidence="8 9" key="1">
    <citation type="submission" date="2020-07" db="EMBL/GenBank/DDBJ databases">
        <title>Complete genome sequence for Sandaracinobacter sp. M6.</title>
        <authorList>
            <person name="Tang Y."/>
            <person name="Liu Q."/>
            <person name="Guo Z."/>
            <person name="Lei P."/>
            <person name="Huang B."/>
        </authorList>
    </citation>
    <scope>NUCLEOTIDE SEQUENCE [LARGE SCALE GENOMIC DNA]</scope>
    <source>
        <strain evidence="8 9">M6</strain>
    </source>
</reference>
<dbReference type="Gene3D" id="3.30.110.10">
    <property type="entry name" value="Translation initiation factor 3 (IF-3), C-terminal domain"/>
    <property type="match status" value="1"/>
</dbReference>
<dbReference type="AlphaFoldDB" id="A0A7G5IHZ5"/>
<protein>
    <recommendedName>
        <fullName evidence="4 5">Translation initiation factor IF-3</fullName>
    </recommendedName>
</protein>
<dbReference type="GO" id="GO:0003743">
    <property type="term" value="F:translation initiation factor activity"/>
    <property type="evidence" value="ECO:0007669"/>
    <property type="project" value="UniProtKB-UniRule"/>
</dbReference>
<dbReference type="InterPro" id="IPR001288">
    <property type="entry name" value="Translation_initiation_fac_3"/>
</dbReference>
<comment type="similarity">
    <text evidence="1 4">Belongs to the IF-3 family.</text>
</comment>
<organism evidence="8 9">
    <name type="scientific">Sandaracinobacteroides saxicola</name>
    <dbReference type="NCBI Taxonomy" id="2759707"/>
    <lineage>
        <taxon>Bacteria</taxon>
        <taxon>Pseudomonadati</taxon>
        <taxon>Pseudomonadota</taxon>
        <taxon>Alphaproteobacteria</taxon>
        <taxon>Sphingomonadales</taxon>
        <taxon>Sphingosinicellaceae</taxon>
        <taxon>Sandaracinobacteroides</taxon>
    </lineage>
</organism>
<dbReference type="InterPro" id="IPR036788">
    <property type="entry name" value="T_IF-3_C_sf"/>
</dbReference>
<comment type="subcellular location">
    <subcellularLocation>
        <location evidence="4">Cytoplasm</location>
    </subcellularLocation>
</comment>
<accession>A0A7G5IHZ5</accession>
<sequence length="179" mass="20560">MSRRMMTPPPAMNGPRYNEYITVPKVRVIDENGDNLGVMYTREAFAAAQEVGLDLVEVSPNADPPVCKFLDVGKFKYETQKKAAAARKTQKVQEIKEIKMRPNIDDHDYEVKMRSVKKFIEEGDKVKMTLRFRGRELAHGQLGLRVLERVRDDTLEYAKVESMPRMEGRQMLMIIAPKG</sequence>
<dbReference type="GO" id="GO:0043022">
    <property type="term" value="F:ribosome binding"/>
    <property type="evidence" value="ECO:0007669"/>
    <property type="project" value="TreeGrafter"/>
</dbReference>
<dbReference type="GO" id="GO:0005829">
    <property type="term" value="C:cytosol"/>
    <property type="evidence" value="ECO:0007669"/>
    <property type="project" value="TreeGrafter"/>
</dbReference>
<evidence type="ECO:0000313" key="9">
    <source>
        <dbReference type="Proteomes" id="UP000515292"/>
    </source>
</evidence>
<feature type="domain" description="Translation initiation factor 3 C-terminal" evidence="6">
    <location>
        <begin position="94"/>
        <end position="178"/>
    </location>
</feature>
<dbReference type="Gene3D" id="3.10.20.80">
    <property type="entry name" value="Translation initiation factor 3 (IF-3), N-terminal domain"/>
    <property type="match status" value="1"/>
</dbReference>
<comment type="function">
    <text evidence="4">IF-3 binds to the 30S ribosomal subunit and shifts the equilibrium between 70S ribosomes and their 50S and 30S subunits in favor of the free subunits, thus enhancing the availability of 30S subunits on which protein synthesis initiation begins.</text>
</comment>
<dbReference type="SUPFAM" id="SSF55200">
    <property type="entry name" value="Translation initiation factor IF3, C-terminal domain"/>
    <property type="match status" value="1"/>
</dbReference>
<name>A0A7G5IHZ5_9SPHN</name>
<evidence type="ECO:0000259" key="7">
    <source>
        <dbReference type="Pfam" id="PF05198"/>
    </source>
</evidence>